<comment type="similarity">
    <text evidence="2">Belongs to the vinculin/alpha-catenin family.</text>
</comment>
<evidence type="ECO:0000256" key="2">
    <source>
        <dbReference type="ARBA" id="ARBA00008376"/>
    </source>
</evidence>
<feature type="region of interest" description="Disordered" evidence="6">
    <location>
        <begin position="39"/>
        <end position="58"/>
    </location>
</feature>
<dbReference type="InterPro" id="IPR036723">
    <property type="entry name" value="Alpha-catenin/vinculin-like_sf"/>
</dbReference>
<organism evidence="7 8">
    <name type="scientific">Romanomermis culicivorax</name>
    <name type="common">Nematode worm</name>
    <dbReference type="NCBI Taxonomy" id="13658"/>
    <lineage>
        <taxon>Eukaryota</taxon>
        <taxon>Metazoa</taxon>
        <taxon>Ecdysozoa</taxon>
        <taxon>Nematoda</taxon>
        <taxon>Enoplea</taxon>
        <taxon>Dorylaimia</taxon>
        <taxon>Mermithida</taxon>
        <taxon>Mermithoidea</taxon>
        <taxon>Mermithidae</taxon>
        <taxon>Romanomermis</taxon>
    </lineage>
</organism>
<keyword evidence="4" id="KW-0963">Cytoplasm</keyword>
<proteinExistence type="inferred from homology"/>
<evidence type="ECO:0000256" key="1">
    <source>
        <dbReference type="ARBA" id="ARBA00004496"/>
    </source>
</evidence>
<dbReference type="Gene3D" id="1.20.120.230">
    <property type="entry name" value="Alpha-catenin/vinculin-like"/>
    <property type="match status" value="1"/>
</dbReference>
<dbReference type="InterPro" id="IPR006077">
    <property type="entry name" value="Vinculin/catenin"/>
</dbReference>
<protein>
    <recommendedName>
        <fullName evidence="3">Vinculin</fullName>
    </recommendedName>
</protein>
<accession>A0A915KGW5</accession>
<keyword evidence="5" id="KW-0009">Actin-binding</keyword>
<dbReference type="PANTHER" id="PTHR46180">
    <property type="entry name" value="VINCULIN"/>
    <property type="match status" value="1"/>
</dbReference>
<dbReference type="Pfam" id="PF01044">
    <property type="entry name" value="Vinculin"/>
    <property type="match status" value="1"/>
</dbReference>
<keyword evidence="7" id="KW-1185">Reference proteome</keyword>
<sequence>MYRYTEKCEEAIRVYDAQKMVDNTSNIARLANRVLMSAKNEADNSEDPPFVDRINRAG</sequence>
<dbReference type="Proteomes" id="UP000887565">
    <property type="component" value="Unplaced"/>
</dbReference>
<dbReference type="GO" id="GO:0071944">
    <property type="term" value="C:cell periphery"/>
    <property type="evidence" value="ECO:0007669"/>
    <property type="project" value="UniProtKB-ARBA"/>
</dbReference>
<evidence type="ECO:0000256" key="3">
    <source>
        <dbReference type="ARBA" id="ARBA00014125"/>
    </source>
</evidence>
<dbReference type="GO" id="GO:0007155">
    <property type="term" value="P:cell adhesion"/>
    <property type="evidence" value="ECO:0007669"/>
    <property type="project" value="InterPro"/>
</dbReference>
<dbReference type="WBParaSite" id="nRc.2.0.1.t37625-RA">
    <property type="protein sequence ID" value="nRc.2.0.1.t37625-RA"/>
    <property type="gene ID" value="nRc.2.0.1.g37625"/>
</dbReference>
<comment type="subcellular location">
    <subcellularLocation>
        <location evidence="1">Cytoplasm</location>
    </subcellularLocation>
</comment>
<evidence type="ECO:0000313" key="8">
    <source>
        <dbReference type="WBParaSite" id="nRc.2.0.1.t37625-RA"/>
    </source>
</evidence>
<name>A0A915KGW5_ROMCU</name>
<evidence type="ECO:0000313" key="7">
    <source>
        <dbReference type="Proteomes" id="UP000887565"/>
    </source>
</evidence>
<dbReference type="SUPFAM" id="SSF47220">
    <property type="entry name" value="alpha-catenin/vinculin-like"/>
    <property type="match status" value="1"/>
</dbReference>
<dbReference type="GO" id="GO:0005737">
    <property type="term" value="C:cytoplasm"/>
    <property type="evidence" value="ECO:0007669"/>
    <property type="project" value="UniProtKB-SubCell"/>
</dbReference>
<evidence type="ECO:0000256" key="5">
    <source>
        <dbReference type="ARBA" id="ARBA00023203"/>
    </source>
</evidence>
<dbReference type="GO" id="GO:0051015">
    <property type="term" value="F:actin filament binding"/>
    <property type="evidence" value="ECO:0007669"/>
    <property type="project" value="InterPro"/>
</dbReference>
<evidence type="ECO:0000256" key="4">
    <source>
        <dbReference type="ARBA" id="ARBA00022490"/>
    </source>
</evidence>
<reference evidence="8" key="1">
    <citation type="submission" date="2022-11" db="UniProtKB">
        <authorList>
            <consortium name="WormBaseParasite"/>
        </authorList>
    </citation>
    <scope>IDENTIFICATION</scope>
</reference>
<dbReference type="InterPro" id="IPR017997">
    <property type="entry name" value="Vinculin"/>
</dbReference>
<dbReference type="AlphaFoldDB" id="A0A915KGW5"/>
<evidence type="ECO:0000256" key="6">
    <source>
        <dbReference type="SAM" id="MobiDB-lite"/>
    </source>
</evidence>